<dbReference type="Pfam" id="PF00535">
    <property type="entry name" value="Glycos_transf_2"/>
    <property type="match status" value="1"/>
</dbReference>
<reference evidence="2 3" key="1">
    <citation type="journal article" date="2016" name="Nat. Commun.">
        <title>Thousands of microbial genomes shed light on interconnected biogeochemical processes in an aquifer system.</title>
        <authorList>
            <person name="Anantharaman K."/>
            <person name="Brown C.T."/>
            <person name="Hug L.A."/>
            <person name="Sharon I."/>
            <person name="Castelle C.J."/>
            <person name="Probst A.J."/>
            <person name="Thomas B.C."/>
            <person name="Singh A."/>
            <person name="Wilkins M.J."/>
            <person name="Karaoz U."/>
            <person name="Brodie E.L."/>
            <person name="Williams K.H."/>
            <person name="Hubbard S.S."/>
            <person name="Banfield J.F."/>
        </authorList>
    </citation>
    <scope>NUCLEOTIDE SEQUENCE [LARGE SCALE GENOMIC DNA]</scope>
</reference>
<proteinExistence type="predicted"/>
<dbReference type="PANTHER" id="PTHR43179">
    <property type="entry name" value="RHAMNOSYLTRANSFERASE WBBL"/>
    <property type="match status" value="1"/>
</dbReference>
<organism evidence="2 3">
    <name type="scientific">Candidatus Gottesmanbacteria bacterium RIFCSPLOWO2_01_FULL_42_22</name>
    <dbReference type="NCBI Taxonomy" id="1798391"/>
    <lineage>
        <taxon>Bacteria</taxon>
        <taxon>Candidatus Gottesmaniibacteriota</taxon>
    </lineage>
</organism>
<dbReference type="PANTHER" id="PTHR43179:SF7">
    <property type="entry name" value="RHAMNOSYLTRANSFERASE WBBL"/>
    <property type="match status" value="1"/>
</dbReference>
<protein>
    <recommendedName>
        <fullName evidence="1">Glycosyltransferase 2-like domain-containing protein</fullName>
    </recommendedName>
</protein>
<dbReference type="InterPro" id="IPR029044">
    <property type="entry name" value="Nucleotide-diphossugar_trans"/>
</dbReference>
<accession>A0A1F6BGA9</accession>
<dbReference type="EMBL" id="MFJU01000025">
    <property type="protein sequence ID" value="OGG35822.1"/>
    <property type="molecule type" value="Genomic_DNA"/>
</dbReference>
<evidence type="ECO:0000313" key="3">
    <source>
        <dbReference type="Proteomes" id="UP000176228"/>
    </source>
</evidence>
<name>A0A1F6BGA9_9BACT</name>
<dbReference type="STRING" id="1798391.A2968_05890"/>
<evidence type="ECO:0000259" key="1">
    <source>
        <dbReference type="Pfam" id="PF00535"/>
    </source>
</evidence>
<dbReference type="SUPFAM" id="SSF53448">
    <property type="entry name" value="Nucleotide-diphospho-sugar transferases"/>
    <property type="match status" value="1"/>
</dbReference>
<gene>
    <name evidence="2" type="ORF">A2968_05890</name>
</gene>
<dbReference type="Gene3D" id="3.90.550.10">
    <property type="entry name" value="Spore Coat Polysaccharide Biosynthesis Protein SpsA, Chain A"/>
    <property type="match status" value="1"/>
</dbReference>
<evidence type="ECO:0000313" key="2">
    <source>
        <dbReference type="EMBL" id="OGG35822.1"/>
    </source>
</evidence>
<feature type="domain" description="Glycosyltransferase 2-like" evidence="1">
    <location>
        <begin position="6"/>
        <end position="156"/>
    </location>
</feature>
<dbReference type="InterPro" id="IPR001173">
    <property type="entry name" value="Glyco_trans_2-like"/>
</dbReference>
<dbReference type="CDD" id="cd04186">
    <property type="entry name" value="GT_2_like_c"/>
    <property type="match status" value="1"/>
</dbReference>
<dbReference type="Proteomes" id="UP000176228">
    <property type="component" value="Unassembled WGS sequence"/>
</dbReference>
<comment type="caution">
    <text evidence="2">The sequence shown here is derived from an EMBL/GenBank/DDBJ whole genome shotgun (WGS) entry which is preliminary data.</text>
</comment>
<dbReference type="AlphaFoldDB" id="A0A1F6BGA9"/>
<sequence>MILKLSIIIVNFNSEKFLLECLKSIEKSSLPMDNFEVIVIDNASNDNSMISVPQKFPAVKFIKLEHNIGFARANNLAIKKARGEYILILNPDTVIPSATFKTILKFLDKNPQTAVVTARLNLADGTLDDACHRGFPTPWNAFCYFSGFASLFPNSRIFNGYHLGFTDLNKVHEIDSCVGAFMMVRKSAGTACGWFDESYFWYGEDLDFCYRVKKMGWQIIYLPQASITHYKGVSSGLKKHSLHLSSADLETKIRATRARFEVMRIFYHKHYQKGFYKLLTPLIFSGIKIKEWLSEREYRD</sequence>